<evidence type="ECO:0000313" key="3">
    <source>
        <dbReference type="Proteomes" id="UP000218334"/>
    </source>
</evidence>
<reference evidence="3" key="1">
    <citation type="journal article" date="2017" name="Nat. Ecol. Evol.">
        <title>Genome expansion and lineage-specific genetic innovations in the forest pathogenic fungi Armillaria.</title>
        <authorList>
            <person name="Sipos G."/>
            <person name="Prasanna A.N."/>
            <person name="Walter M.C."/>
            <person name="O'Connor E."/>
            <person name="Balint B."/>
            <person name="Krizsan K."/>
            <person name="Kiss B."/>
            <person name="Hess J."/>
            <person name="Varga T."/>
            <person name="Slot J."/>
            <person name="Riley R."/>
            <person name="Boka B."/>
            <person name="Rigling D."/>
            <person name="Barry K."/>
            <person name="Lee J."/>
            <person name="Mihaltcheva S."/>
            <person name="LaButti K."/>
            <person name="Lipzen A."/>
            <person name="Waldron R."/>
            <person name="Moloney N.M."/>
            <person name="Sperisen C."/>
            <person name="Kredics L."/>
            <person name="Vagvoelgyi C."/>
            <person name="Patrignani A."/>
            <person name="Fitzpatrick D."/>
            <person name="Nagy I."/>
            <person name="Doyle S."/>
            <person name="Anderson J.B."/>
            <person name="Grigoriev I.V."/>
            <person name="Gueldener U."/>
            <person name="Muensterkoetter M."/>
            <person name="Nagy L.G."/>
        </authorList>
    </citation>
    <scope>NUCLEOTIDE SEQUENCE [LARGE SCALE GENOMIC DNA]</scope>
    <source>
        <strain evidence="3">28-4</strain>
    </source>
</reference>
<keyword evidence="3" id="KW-1185">Reference proteome</keyword>
<gene>
    <name evidence="2" type="ORF">ARMSODRAFT_980620</name>
</gene>
<dbReference type="EMBL" id="KZ293465">
    <property type="protein sequence ID" value="PBK62568.1"/>
    <property type="molecule type" value="Genomic_DNA"/>
</dbReference>
<accession>A0A2H3B948</accession>
<name>A0A2H3B948_9AGAR</name>
<feature type="region of interest" description="Disordered" evidence="1">
    <location>
        <begin position="545"/>
        <end position="570"/>
    </location>
</feature>
<proteinExistence type="predicted"/>
<evidence type="ECO:0000256" key="1">
    <source>
        <dbReference type="SAM" id="MobiDB-lite"/>
    </source>
</evidence>
<sequence>MAENDVDEQMLKTARALVHLRQPRPPSQLHQTRDPKIATWSLYPSIPKFHPSIHSHCTNLYPTMDTNFRLPCGLIDSEAVERFWATYLPFPTIFATTRVPKRITYKAPGNTWATFETTTMPRQVVLWLEILCPALYLISSDKPNTFFPRDISLNVPVPNLAKCCPSPSNSSRISPSPQHMPPSLFGLPIHLCTTPSPWPMTLTDAPEPVVSLPKIQTAPQPTLFQFVDNEDARASIAMMRNEPRRMLYLSRPIMREIVTPSVKLDASGTLSETAIQSAAVAMLCLISLDALGLREDTPPAGNYGTMGGHSTASPPRAFTEAIDSKNGNPMAILSNMLQPFNKLYSRCDVIVTRVYRQVGCMELWKEATQVLTEIQEVVNLLQDLLCSVLSGVDELHSTFHEGTLAYLRNWMDIQFGMCSRSGFQMQYRINLFSPPVLPDENRNRSVLPARPTQSPMHLFDARMQQTMVHYQDTYEQAIQNECTETFWTWFIAMWARKYPESFTHPWQSEYDQSIYDCYKRIENWMDALGGQQAKDDLAAAYCDSSSSNASASDNEDGSDSTDSVTGSLPSRSSTLCIASDIDSVKDAVQADEFQSERLTMRKQFARQRRLQARIRVFAWRTVTHANGVEHISEWERLDVDAWAEATGYTER</sequence>
<evidence type="ECO:0000313" key="2">
    <source>
        <dbReference type="EMBL" id="PBK62568.1"/>
    </source>
</evidence>
<dbReference type="Proteomes" id="UP000218334">
    <property type="component" value="Unassembled WGS sequence"/>
</dbReference>
<organism evidence="2 3">
    <name type="scientific">Armillaria solidipes</name>
    <dbReference type="NCBI Taxonomy" id="1076256"/>
    <lineage>
        <taxon>Eukaryota</taxon>
        <taxon>Fungi</taxon>
        <taxon>Dikarya</taxon>
        <taxon>Basidiomycota</taxon>
        <taxon>Agaricomycotina</taxon>
        <taxon>Agaricomycetes</taxon>
        <taxon>Agaricomycetidae</taxon>
        <taxon>Agaricales</taxon>
        <taxon>Marasmiineae</taxon>
        <taxon>Physalacriaceae</taxon>
        <taxon>Armillaria</taxon>
    </lineage>
</organism>
<dbReference type="AlphaFoldDB" id="A0A2H3B948"/>
<protein>
    <submittedName>
        <fullName evidence="2">Uncharacterized protein</fullName>
    </submittedName>
</protein>